<dbReference type="Proteomes" id="UP000567293">
    <property type="component" value="Unassembled WGS sequence"/>
</dbReference>
<accession>A0A7V8NRF6</accession>
<dbReference type="EMBL" id="JACDQQ010001364">
    <property type="protein sequence ID" value="MBA0086123.1"/>
    <property type="molecule type" value="Genomic_DNA"/>
</dbReference>
<dbReference type="CDD" id="cd00515">
    <property type="entry name" value="HAM1"/>
    <property type="match status" value="1"/>
</dbReference>
<dbReference type="AlphaFoldDB" id="A0A7V8NRF6"/>
<proteinExistence type="inferred from homology"/>
<dbReference type="PANTHER" id="PTHR11067">
    <property type="entry name" value="INOSINE TRIPHOSPHATE PYROPHOSPHATASE/HAM1 PROTEIN"/>
    <property type="match status" value="1"/>
</dbReference>
<protein>
    <submittedName>
        <fullName evidence="4">Non-canonical purine NTP pyrophosphatase</fullName>
    </submittedName>
</protein>
<dbReference type="Gene3D" id="3.90.950.10">
    <property type="match status" value="1"/>
</dbReference>
<organism evidence="4 5">
    <name type="scientific">Candidatus Acidiferrum panamense</name>
    <dbReference type="NCBI Taxonomy" id="2741543"/>
    <lineage>
        <taxon>Bacteria</taxon>
        <taxon>Pseudomonadati</taxon>
        <taxon>Acidobacteriota</taxon>
        <taxon>Terriglobia</taxon>
        <taxon>Candidatus Acidiferrales</taxon>
        <taxon>Candidatus Acidiferrum</taxon>
    </lineage>
</organism>
<gene>
    <name evidence="4" type="ORF">HRJ53_14135</name>
</gene>
<dbReference type="Pfam" id="PF01725">
    <property type="entry name" value="Ham1p_like"/>
    <property type="match status" value="1"/>
</dbReference>
<dbReference type="GO" id="GO:0047429">
    <property type="term" value="F:nucleoside triphosphate diphosphatase activity"/>
    <property type="evidence" value="ECO:0007669"/>
    <property type="project" value="InterPro"/>
</dbReference>
<feature type="non-terminal residue" evidence="4">
    <location>
        <position position="157"/>
    </location>
</feature>
<dbReference type="SUPFAM" id="SSF52972">
    <property type="entry name" value="ITPase-like"/>
    <property type="match status" value="1"/>
</dbReference>
<comment type="caution">
    <text evidence="4">The sequence shown here is derived from an EMBL/GenBank/DDBJ whole genome shotgun (WGS) entry which is preliminary data.</text>
</comment>
<name>A0A7V8NRF6_9BACT</name>
<evidence type="ECO:0000313" key="5">
    <source>
        <dbReference type="Proteomes" id="UP000567293"/>
    </source>
</evidence>
<dbReference type="GO" id="GO:0009117">
    <property type="term" value="P:nucleotide metabolic process"/>
    <property type="evidence" value="ECO:0007669"/>
    <property type="project" value="UniProtKB-KW"/>
</dbReference>
<dbReference type="PANTHER" id="PTHR11067:SF9">
    <property type="entry name" value="INOSINE TRIPHOSPHATE PYROPHOSPHATASE"/>
    <property type="match status" value="1"/>
</dbReference>
<dbReference type="GO" id="GO:0005829">
    <property type="term" value="C:cytosol"/>
    <property type="evidence" value="ECO:0007669"/>
    <property type="project" value="TreeGrafter"/>
</dbReference>
<keyword evidence="3" id="KW-0546">Nucleotide metabolism</keyword>
<evidence type="ECO:0000256" key="2">
    <source>
        <dbReference type="ARBA" id="ARBA00022801"/>
    </source>
</evidence>
<keyword evidence="5" id="KW-1185">Reference proteome</keyword>
<evidence type="ECO:0000256" key="1">
    <source>
        <dbReference type="ARBA" id="ARBA00008023"/>
    </source>
</evidence>
<dbReference type="InterPro" id="IPR002637">
    <property type="entry name" value="RdgB/HAM1"/>
</dbReference>
<reference evidence="4" key="1">
    <citation type="submission" date="2020-06" db="EMBL/GenBank/DDBJ databases">
        <title>Legume-microbial interactions unlock mineral nutrients during tropical forest succession.</title>
        <authorList>
            <person name="Epihov D.Z."/>
        </authorList>
    </citation>
    <scope>NUCLEOTIDE SEQUENCE [LARGE SCALE GENOMIC DNA]</scope>
    <source>
        <strain evidence="4">Pan2503</strain>
    </source>
</reference>
<dbReference type="GO" id="GO:0009143">
    <property type="term" value="P:nucleoside triphosphate catabolic process"/>
    <property type="evidence" value="ECO:0007669"/>
    <property type="project" value="InterPro"/>
</dbReference>
<keyword evidence="2" id="KW-0378">Hydrolase</keyword>
<comment type="similarity">
    <text evidence="1">Belongs to the HAM1 NTPase family.</text>
</comment>
<evidence type="ECO:0000313" key="4">
    <source>
        <dbReference type="EMBL" id="MBA0086123.1"/>
    </source>
</evidence>
<dbReference type="InterPro" id="IPR029001">
    <property type="entry name" value="ITPase-like_fam"/>
</dbReference>
<evidence type="ECO:0000256" key="3">
    <source>
        <dbReference type="ARBA" id="ARBA00023080"/>
    </source>
</evidence>
<sequence length="157" mass="16593">MPVKLFLASSNPGKLKEYRILAEAGGPSPLRVDLALVPEFASLPAFEEKAPTFAENAAGKALHYSRMQDGPILADDSGLVVPALGGAPGVLSARYAGVDATNSQRIEKLLKEMRDLKGEKRAAHFVCAIALARQGRALAVVTDRADGEILRETRGAG</sequence>